<sequence>MCNRSGKGEYAMFVFTTTGPGHPLKDRSRPNTATPSLSSYFPRQPASTFSATQRPLLAMMITLINIFFIVKMLHAVMQRCAHAWEKMCSFFSMCSHQKERKKQNAV</sequence>
<evidence type="ECO:0000256" key="2">
    <source>
        <dbReference type="SAM" id="Phobius"/>
    </source>
</evidence>
<gene>
    <name evidence="3" type="ORF">TCIL3000_8_3500</name>
</gene>
<feature type="transmembrane region" description="Helical" evidence="2">
    <location>
        <begin position="56"/>
        <end position="77"/>
    </location>
</feature>
<dbReference type="EMBL" id="HE575321">
    <property type="protein sequence ID" value="CCC92131.1"/>
    <property type="molecule type" value="Genomic_DNA"/>
</dbReference>
<keyword evidence="2" id="KW-1133">Transmembrane helix</keyword>
<accession>G0URW9</accession>
<evidence type="ECO:0000256" key="1">
    <source>
        <dbReference type="SAM" id="MobiDB-lite"/>
    </source>
</evidence>
<keyword evidence="2" id="KW-0812">Transmembrane</keyword>
<feature type="compositionally biased region" description="Polar residues" evidence="1">
    <location>
        <begin position="30"/>
        <end position="44"/>
    </location>
</feature>
<feature type="region of interest" description="Disordered" evidence="1">
    <location>
        <begin position="19"/>
        <end position="44"/>
    </location>
</feature>
<evidence type="ECO:0000313" key="3">
    <source>
        <dbReference type="EMBL" id="CCC92131.1"/>
    </source>
</evidence>
<reference evidence="3" key="1">
    <citation type="journal article" date="2012" name="Proc. Natl. Acad. Sci. U.S.A.">
        <title>Antigenic diversity is generated by distinct evolutionary mechanisms in African trypanosome species.</title>
        <authorList>
            <person name="Jackson A.P."/>
            <person name="Berry A."/>
            <person name="Aslett M."/>
            <person name="Allison H.C."/>
            <person name="Burton P."/>
            <person name="Vavrova-Anderson J."/>
            <person name="Brown R."/>
            <person name="Browne H."/>
            <person name="Corton N."/>
            <person name="Hauser H."/>
            <person name="Gamble J."/>
            <person name="Gilderthorp R."/>
            <person name="Marcello L."/>
            <person name="McQuillan J."/>
            <person name="Otto T.D."/>
            <person name="Quail M.A."/>
            <person name="Sanders M.J."/>
            <person name="van Tonder A."/>
            <person name="Ginger M.L."/>
            <person name="Field M.C."/>
            <person name="Barry J.D."/>
            <person name="Hertz-Fowler C."/>
            <person name="Berriman M."/>
        </authorList>
    </citation>
    <scope>NUCLEOTIDE SEQUENCE</scope>
    <source>
        <strain evidence="3">IL3000</strain>
    </source>
</reference>
<dbReference type="AlphaFoldDB" id="G0URW9"/>
<keyword evidence="2" id="KW-0472">Membrane</keyword>
<name>G0URW9_TRYCI</name>
<protein>
    <submittedName>
        <fullName evidence="3">Uncharacterized protein</fullName>
    </submittedName>
</protein>
<proteinExistence type="predicted"/>
<organism evidence="3">
    <name type="scientific">Trypanosoma congolense (strain IL3000)</name>
    <dbReference type="NCBI Taxonomy" id="1068625"/>
    <lineage>
        <taxon>Eukaryota</taxon>
        <taxon>Discoba</taxon>
        <taxon>Euglenozoa</taxon>
        <taxon>Kinetoplastea</taxon>
        <taxon>Metakinetoplastina</taxon>
        <taxon>Trypanosomatida</taxon>
        <taxon>Trypanosomatidae</taxon>
        <taxon>Trypanosoma</taxon>
        <taxon>Nannomonas</taxon>
    </lineage>
</organism>